<reference evidence="3" key="1">
    <citation type="journal article" date="2021" name="Proc. Natl. Acad. Sci. U.S.A.">
        <title>A Catalog of Tens of Thousands of Viruses from Human Metagenomes Reveals Hidden Associations with Chronic Diseases.</title>
        <authorList>
            <person name="Tisza M.J."/>
            <person name="Buck C.B."/>
        </authorList>
    </citation>
    <scope>NUCLEOTIDE SEQUENCE</scope>
    <source>
        <strain evidence="3">CtSMg55</strain>
    </source>
</reference>
<dbReference type="EMBL" id="BK016197">
    <property type="protein sequence ID" value="DAG01690.1"/>
    <property type="molecule type" value="Genomic_DNA"/>
</dbReference>
<proteinExistence type="predicted"/>
<organism evidence="3">
    <name type="scientific">Siphoviridae sp. ctSMg55</name>
    <dbReference type="NCBI Taxonomy" id="2825509"/>
    <lineage>
        <taxon>Viruses</taxon>
        <taxon>Duplodnaviria</taxon>
        <taxon>Heunggongvirae</taxon>
        <taxon>Uroviricota</taxon>
        <taxon>Caudoviricetes</taxon>
    </lineage>
</organism>
<name>A0A8S5V4L0_9CAUD</name>
<keyword evidence="1" id="KW-0472">Membrane</keyword>
<dbReference type="InterPro" id="IPR001387">
    <property type="entry name" value="Cro/C1-type_HTH"/>
</dbReference>
<feature type="domain" description="HTH cro/C1-type" evidence="2">
    <location>
        <begin position="18"/>
        <end position="66"/>
    </location>
</feature>
<feature type="transmembrane region" description="Helical" evidence="1">
    <location>
        <begin position="91"/>
        <end position="112"/>
    </location>
</feature>
<dbReference type="Gene3D" id="1.10.260.40">
    <property type="entry name" value="lambda repressor-like DNA-binding domains"/>
    <property type="match status" value="1"/>
</dbReference>
<evidence type="ECO:0000313" key="3">
    <source>
        <dbReference type="EMBL" id="DAG01690.1"/>
    </source>
</evidence>
<dbReference type="PROSITE" id="PS50943">
    <property type="entry name" value="HTH_CROC1"/>
    <property type="match status" value="1"/>
</dbReference>
<dbReference type="InterPro" id="IPR010982">
    <property type="entry name" value="Lambda_DNA-bd_dom_sf"/>
</dbReference>
<dbReference type="Pfam" id="PF13443">
    <property type="entry name" value="HTH_26"/>
    <property type="match status" value="1"/>
</dbReference>
<protein>
    <submittedName>
        <fullName evidence="3">Cro/C1-type HTH DNA-binding domain protein</fullName>
    </submittedName>
</protein>
<dbReference type="SUPFAM" id="SSF47413">
    <property type="entry name" value="lambda repressor-like DNA-binding domains"/>
    <property type="match status" value="1"/>
</dbReference>
<dbReference type="CDD" id="cd00093">
    <property type="entry name" value="HTH_XRE"/>
    <property type="match status" value="1"/>
</dbReference>
<keyword evidence="1" id="KW-0812">Transmembrane</keyword>
<dbReference type="GO" id="GO:0003677">
    <property type="term" value="F:DNA binding"/>
    <property type="evidence" value="ECO:0007669"/>
    <property type="project" value="UniProtKB-KW"/>
</dbReference>
<dbReference type="SMART" id="SM00530">
    <property type="entry name" value="HTH_XRE"/>
    <property type="match status" value="1"/>
</dbReference>
<keyword evidence="3" id="KW-0238">DNA-binding</keyword>
<accession>A0A8S5V4L0</accession>
<evidence type="ECO:0000259" key="2">
    <source>
        <dbReference type="PROSITE" id="PS50943"/>
    </source>
</evidence>
<keyword evidence="1" id="KW-1133">Transmembrane helix</keyword>
<sequence>MSDYQELVQRCSEEMRHQGMTQRELAKLANLSEATVSRVLSGTSSSSSFATLQAICDVLSVREPSIDDEVINLYKARVDDLNRRIAEMQKWLRIVAVMVTALVSIFVLFTIIDFLNPVVGWMHQGG</sequence>
<evidence type="ECO:0000256" key="1">
    <source>
        <dbReference type="SAM" id="Phobius"/>
    </source>
</evidence>